<keyword evidence="1 3" id="KW-0238">DNA-binding</keyword>
<proteinExistence type="predicted"/>
<evidence type="ECO:0000256" key="3">
    <source>
        <dbReference type="PROSITE-ProRule" id="PRU00267"/>
    </source>
</evidence>
<feature type="domain" description="HMG box" evidence="5">
    <location>
        <begin position="89"/>
        <end position="158"/>
    </location>
</feature>
<dbReference type="AlphaFoldDB" id="A0AAW0C3H4"/>
<evidence type="ECO:0000256" key="4">
    <source>
        <dbReference type="SAM" id="MobiDB-lite"/>
    </source>
</evidence>
<dbReference type="PANTHER" id="PTHR10270">
    <property type="entry name" value="SOX TRANSCRIPTION FACTOR"/>
    <property type="match status" value="1"/>
</dbReference>
<gene>
    <name evidence="6" type="ORF">R3P38DRAFT_2920236</name>
</gene>
<evidence type="ECO:0000256" key="1">
    <source>
        <dbReference type="ARBA" id="ARBA00023125"/>
    </source>
</evidence>
<dbReference type="GO" id="GO:0005634">
    <property type="term" value="C:nucleus"/>
    <property type="evidence" value="ECO:0007669"/>
    <property type="project" value="UniProtKB-UniRule"/>
</dbReference>
<feature type="compositionally biased region" description="Polar residues" evidence="4">
    <location>
        <begin position="271"/>
        <end position="280"/>
    </location>
</feature>
<dbReference type="GO" id="GO:0001228">
    <property type="term" value="F:DNA-binding transcription activator activity, RNA polymerase II-specific"/>
    <property type="evidence" value="ECO:0007669"/>
    <property type="project" value="TreeGrafter"/>
</dbReference>
<evidence type="ECO:0000313" key="6">
    <source>
        <dbReference type="EMBL" id="KAK7033024.1"/>
    </source>
</evidence>
<dbReference type="GO" id="GO:0030154">
    <property type="term" value="P:cell differentiation"/>
    <property type="evidence" value="ECO:0007669"/>
    <property type="project" value="TreeGrafter"/>
</dbReference>
<dbReference type="SMART" id="SM00398">
    <property type="entry name" value="HMG"/>
    <property type="match status" value="1"/>
</dbReference>
<evidence type="ECO:0000313" key="7">
    <source>
        <dbReference type="Proteomes" id="UP001362999"/>
    </source>
</evidence>
<dbReference type="InterPro" id="IPR036910">
    <property type="entry name" value="HMG_box_dom_sf"/>
</dbReference>
<dbReference type="PANTHER" id="PTHR10270:SF161">
    <property type="entry name" value="SEX-DETERMINING REGION Y PROTEIN"/>
    <property type="match status" value="1"/>
</dbReference>
<dbReference type="InterPro" id="IPR009071">
    <property type="entry name" value="HMG_box_dom"/>
</dbReference>
<dbReference type="InterPro" id="IPR050140">
    <property type="entry name" value="SRY-related_HMG-box_TF-like"/>
</dbReference>
<feature type="compositionally biased region" description="Polar residues" evidence="4">
    <location>
        <begin position="252"/>
        <end position="263"/>
    </location>
</feature>
<evidence type="ECO:0000259" key="5">
    <source>
        <dbReference type="PROSITE" id="PS50118"/>
    </source>
</evidence>
<reference evidence="6 7" key="1">
    <citation type="journal article" date="2024" name="J Genomics">
        <title>Draft genome sequencing and assembly of Favolaschia claudopus CIRM-BRFM 2984 isolated from oak limbs.</title>
        <authorList>
            <person name="Navarro D."/>
            <person name="Drula E."/>
            <person name="Chaduli D."/>
            <person name="Cazenave R."/>
            <person name="Ahrendt S."/>
            <person name="Wang J."/>
            <person name="Lipzen A."/>
            <person name="Daum C."/>
            <person name="Barry K."/>
            <person name="Grigoriev I.V."/>
            <person name="Favel A."/>
            <person name="Rosso M.N."/>
            <person name="Martin F."/>
        </authorList>
    </citation>
    <scope>NUCLEOTIDE SEQUENCE [LARGE SCALE GENOMIC DNA]</scope>
    <source>
        <strain evidence="6 7">CIRM-BRFM 2984</strain>
    </source>
</reference>
<dbReference type="EMBL" id="JAWWNJ010000023">
    <property type="protein sequence ID" value="KAK7033024.1"/>
    <property type="molecule type" value="Genomic_DNA"/>
</dbReference>
<feature type="compositionally biased region" description="Low complexity" evidence="4">
    <location>
        <begin position="238"/>
        <end position="248"/>
    </location>
</feature>
<evidence type="ECO:0000256" key="2">
    <source>
        <dbReference type="ARBA" id="ARBA00023163"/>
    </source>
</evidence>
<comment type="caution">
    <text evidence="6">The sequence shown here is derived from an EMBL/GenBank/DDBJ whole genome shotgun (WGS) entry which is preliminary data.</text>
</comment>
<dbReference type="Pfam" id="PF00505">
    <property type="entry name" value="HMG_box"/>
    <property type="match status" value="1"/>
</dbReference>
<sequence>MPVERSRYSRRSHADGTGIVWTLPVQPVGESGIDFAPNLTESSFADLPPLVDAPYAPISPSESVIFTFDDGSAPTRRAPHTRKKSDNHIPRPPNAFILFRSSFIKSQSVSTEVETNHSTLSKIIGMTWKNLPPEERRLWHDKAMDAVEEHKRNFPAYAFRPKNPGGRKAKRDGAMPKPKRKVREVYQDSQRCKKIAELLVEGKKGAELDRAIQEFDKHHVPEIVTRFEAPITARTYRRSSSVPVPSSDDSQKFLTSVPTSTADNSRRRRSSSVGAETRASQELAEHRKQRLASLSVDTDAASTSDGQLTPPPLDSFSWQYKQEPDLESLDFSSFSFSNVTSPAPSFGCDPLMMPPSPLTSVFSPEVGATSPVDSVSLESMDISAFIANEWQLHGDNAYTPSDYSAVGIPTPSFAFHIPAYTTADPAFCSSFKNLGFQEQYPVQQPMPGLAQLEAELASFMAQHFPGDQFAHSK</sequence>
<feature type="region of interest" description="Disordered" evidence="4">
    <location>
        <begin position="70"/>
        <end position="92"/>
    </location>
</feature>
<organism evidence="6 7">
    <name type="scientific">Favolaschia claudopus</name>
    <dbReference type="NCBI Taxonomy" id="2862362"/>
    <lineage>
        <taxon>Eukaryota</taxon>
        <taxon>Fungi</taxon>
        <taxon>Dikarya</taxon>
        <taxon>Basidiomycota</taxon>
        <taxon>Agaricomycotina</taxon>
        <taxon>Agaricomycetes</taxon>
        <taxon>Agaricomycetidae</taxon>
        <taxon>Agaricales</taxon>
        <taxon>Marasmiineae</taxon>
        <taxon>Mycenaceae</taxon>
        <taxon>Favolaschia</taxon>
    </lineage>
</organism>
<keyword evidence="3" id="KW-0539">Nucleus</keyword>
<feature type="region of interest" description="Disordered" evidence="4">
    <location>
        <begin position="235"/>
        <end position="316"/>
    </location>
</feature>
<dbReference type="Proteomes" id="UP001362999">
    <property type="component" value="Unassembled WGS sequence"/>
</dbReference>
<keyword evidence="2" id="KW-0804">Transcription</keyword>
<protein>
    <submittedName>
        <fullName evidence="6">Phosphoacetylglucosamine mutase</fullName>
    </submittedName>
</protein>
<keyword evidence="7" id="KW-1185">Reference proteome</keyword>
<dbReference type="GO" id="GO:0000978">
    <property type="term" value="F:RNA polymerase II cis-regulatory region sequence-specific DNA binding"/>
    <property type="evidence" value="ECO:0007669"/>
    <property type="project" value="TreeGrafter"/>
</dbReference>
<name>A0AAW0C3H4_9AGAR</name>
<feature type="DNA-binding region" description="HMG box" evidence="3">
    <location>
        <begin position="89"/>
        <end position="158"/>
    </location>
</feature>
<accession>A0AAW0C3H4</accession>
<dbReference type="Gene3D" id="1.10.30.10">
    <property type="entry name" value="High mobility group box domain"/>
    <property type="match status" value="1"/>
</dbReference>
<feature type="region of interest" description="Disordered" evidence="4">
    <location>
        <begin position="158"/>
        <end position="180"/>
    </location>
</feature>
<dbReference type="CDD" id="cd01389">
    <property type="entry name" value="HMG-box_ROX1-like"/>
    <property type="match status" value="1"/>
</dbReference>
<dbReference type="SUPFAM" id="SSF47095">
    <property type="entry name" value="HMG-box"/>
    <property type="match status" value="1"/>
</dbReference>
<dbReference type="PROSITE" id="PS50118">
    <property type="entry name" value="HMG_BOX_2"/>
    <property type="match status" value="1"/>
</dbReference>